<evidence type="ECO:0000313" key="2">
    <source>
        <dbReference type="EMBL" id="CBH13431.1"/>
    </source>
</evidence>
<evidence type="ECO:0000313" key="3">
    <source>
        <dbReference type="Proteomes" id="UP000002316"/>
    </source>
</evidence>
<keyword evidence="1" id="KW-0812">Transmembrane</keyword>
<dbReference type="Proteomes" id="UP000002316">
    <property type="component" value="Chromosome 8"/>
</dbReference>
<dbReference type="OrthoDB" id="271747at2759"/>
<feature type="transmembrane region" description="Helical" evidence="1">
    <location>
        <begin position="688"/>
        <end position="709"/>
    </location>
</feature>
<accession>C9ZVJ3</accession>
<dbReference type="SUPFAM" id="SSF75011">
    <property type="entry name" value="3-carboxy-cis,cis-mucoante lactonizing enzyme"/>
    <property type="match status" value="1"/>
</dbReference>
<reference evidence="3" key="1">
    <citation type="journal article" date="2010" name="PLoS Negl. Trop. Dis.">
        <title>The genome sequence of Trypanosoma brucei gambiense, causative agent of chronic human african trypanosomiasis.</title>
        <authorList>
            <person name="Jackson A.P."/>
            <person name="Sanders M."/>
            <person name="Berry A."/>
            <person name="McQuillan J."/>
            <person name="Aslett M.A."/>
            <person name="Quail M.A."/>
            <person name="Chukualim B."/>
            <person name="Capewell P."/>
            <person name="MacLeod A."/>
            <person name="Melville S.E."/>
            <person name="Gibson W."/>
            <person name="Barry J.D."/>
            <person name="Berriman M."/>
            <person name="Hertz-Fowler C."/>
        </authorList>
    </citation>
    <scope>NUCLEOTIDE SEQUENCE [LARGE SCALE GENOMIC DNA]</scope>
    <source>
        <strain evidence="3">MHOM/CI/86/DAL972</strain>
    </source>
</reference>
<keyword evidence="1" id="KW-1133">Transmembrane helix</keyword>
<dbReference type="GeneID" id="23863567"/>
<evidence type="ECO:0000256" key="1">
    <source>
        <dbReference type="SAM" id="Phobius"/>
    </source>
</evidence>
<sequence length="750" mass="83119">MPLWKQTNCEVETMNVREVVGTVHLGYVSQMLLLVATVETIVVRSGAAPIELKRHVTTVAGKYGHIGDKDGFPGMSELSSPHAMCRGRNSDEILLGTVDRFRAFSRKNRETTTITAWETDEDQNSGSRSVKVDKPRACVQWTVGDSTFVYFVESMGEVKYFKDSGVFSHDVVRNGSLTGVALYGNHLYLTEQNTNTVWTCEVGSDGDPIACHSHVALSAKCSIYGPIGIAATQQGIFVVARGPAKQGTICWFDLQGHKIAEVDGEYVDITSTRSGDLLAATQNELHRVSTDGNKLTTKRFAGGSTNSCLPNTEGDDTLLCEITRLLVVTEYEMYVTSEKKSVLRSVTLPPVYVQGVFPGRPLPVGYPDKDIMEWIVGNLTEDINTALGTTESIVASSSVHVDSTTWLTNFTAGVQQPDFDDEKTEQALHKSNYEHTKEAADEYYNLTDEQVYMDSTMVPYCNRLSLDALRRKLAKEAGEVLNFTLIYADMPLKAESSDAGNITTVKLLMPASFNNTVTHDLLSDANLTETAHSFIKYLRSSDTHVDVTFSNPPFNFSSLTPDEEQEVRWYIHDEVMNQIKKCEERSTGRSMARREEVGDYSRTTIATALDSNVTGVCQSTITNRTVSLFYQPPYVEMSLYEVFIPGNYTFDVSECVGEIDWQDLNDHLNNDTVRPTTEKAPKCGRVCLIIIAVVCALIVAVLIVLAVVFTSKRRRLAAVVAPARPKFVSTLDEDEQDYASAYGNKERVEQ</sequence>
<dbReference type="EMBL" id="FN554971">
    <property type="protein sequence ID" value="CBH13431.1"/>
    <property type="molecule type" value="Genomic_DNA"/>
</dbReference>
<name>C9ZVJ3_TRYB9</name>
<protein>
    <submittedName>
        <fullName evidence="2">Uncharacterized protein</fullName>
    </submittedName>
</protein>
<dbReference type="VEuPathDB" id="TriTrypDB:Tbg972.8.3750"/>
<proteinExistence type="predicted"/>
<dbReference type="KEGG" id="tbg:TbgDal_VIII3750"/>
<keyword evidence="1" id="KW-0472">Membrane</keyword>
<organism evidence="2 3">
    <name type="scientific">Trypanosoma brucei gambiense (strain MHOM/CI/86/DAL972)</name>
    <dbReference type="NCBI Taxonomy" id="679716"/>
    <lineage>
        <taxon>Eukaryota</taxon>
        <taxon>Discoba</taxon>
        <taxon>Euglenozoa</taxon>
        <taxon>Kinetoplastea</taxon>
        <taxon>Metakinetoplastina</taxon>
        <taxon>Trypanosomatida</taxon>
        <taxon>Trypanosomatidae</taxon>
        <taxon>Trypanosoma</taxon>
    </lineage>
</organism>
<gene>
    <name evidence="2" type="ORF">TbgDal_VIII3750</name>
</gene>
<dbReference type="RefSeq" id="XP_011775708.1">
    <property type="nucleotide sequence ID" value="XM_011777406.1"/>
</dbReference>
<dbReference type="AlphaFoldDB" id="C9ZVJ3"/>